<evidence type="ECO:0000313" key="3">
    <source>
        <dbReference type="Proteomes" id="UP000319976"/>
    </source>
</evidence>
<feature type="compositionally biased region" description="Polar residues" evidence="1">
    <location>
        <begin position="1"/>
        <end position="11"/>
    </location>
</feature>
<keyword evidence="3" id="KW-1185">Reference proteome</keyword>
<dbReference type="Proteomes" id="UP000319976">
    <property type="component" value="Chromosome"/>
</dbReference>
<feature type="compositionally biased region" description="Low complexity" evidence="1">
    <location>
        <begin position="71"/>
        <end position="88"/>
    </location>
</feature>
<dbReference type="CDD" id="cd00081">
    <property type="entry name" value="Hint"/>
    <property type="match status" value="1"/>
</dbReference>
<evidence type="ECO:0008006" key="4">
    <source>
        <dbReference type="Google" id="ProtNLM"/>
    </source>
</evidence>
<feature type="region of interest" description="Disordered" evidence="1">
    <location>
        <begin position="289"/>
        <end position="310"/>
    </location>
</feature>
<protein>
    <recommendedName>
        <fullName evidence="4">Intein C-terminal splicing domain-containing protein</fullName>
    </recommendedName>
</protein>
<feature type="compositionally biased region" description="Polar residues" evidence="1">
    <location>
        <begin position="290"/>
        <end position="300"/>
    </location>
</feature>
<dbReference type="EMBL" id="CP036316">
    <property type="protein sequence ID" value="QDT65183.1"/>
    <property type="molecule type" value="Genomic_DNA"/>
</dbReference>
<organism evidence="2 3">
    <name type="scientific">Calycomorphotria hydatis</name>
    <dbReference type="NCBI Taxonomy" id="2528027"/>
    <lineage>
        <taxon>Bacteria</taxon>
        <taxon>Pseudomonadati</taxon>
        <taxon>Planctomycetota</taxon>
        <taxon>Planctomycetia</taxon>
        <taxon>Planctomycetales</taxon>
        <taxon>Planctomycetaceae</taxon>
        <taxon>Calycomorphotria</taxon>
    </lineage>
</organism>
<proteinExistence type="predicted"/>
<dbReference type="Pfam" id="PF07591">
    <property type="entry name" value="PT-HINT"/>
    <property type="match status" value="1"/>
</dbReference>
<sequence length="1281" mass="139346">MGVEGESSTPGTDPPSFDAFSATETHSIISVIYSYDDVNSVDTTTVDVDETVTETDRFAYQYIISDNTGSNSNGSDAWFSGGSTSTETGRSDYDSTVITDLTSTGDDPSTGTITSDVSLRNNRSWQADQSFRTGDGGAASNPQSHQRGGAGISPGDYQSFSVDVKMGGQSGRSEHIIETVTLGIDTQTGEGTEDIVRDTKVGTHESSGTSFELDGNFDTGTSFQIDYAFISNNSWSRGTGTHLVEHTYTDVNGDVVTDVTTDEVTKNGANSGSSQITIDMYGEFDGNGEMSFSSTSTTRNGSKESTTEVSGVQTQRVWSEYLKSDSNYDISMSYTAPGLVYSNETYEVTFEAGGWSTYSLRQGSDAQGQFSYPVSGTQHGKGTYHVRSDYENWVTWDITNTNPSGPPPFLSHRTQTNAGGGAVGTDVPDVLNFNPASSLDPLSPVDSSAYSQQAQWTTDGYQVVQPVVSDQTAKEVWMKIYRQDGFIKYSLINVTYNDNNNDGTYSISTNGAQLQSGTLADEEFWYDNPLLRSLLVENQLTGGATLFESSLPNGALPALQQALGYDETTGVSNPPVAAGLINALSDANSQTSGVRDAAKANNAANQSPLEAPATVNSDKFDELAGVRPQVAEQTGLANRAAAIEARKARRNQGGFNWFSFPNLDYETIKNTVLDGLEIYGSYKKGFTQGFFQDGLWGTLQGIGTILKNAPKVLGGIGARAYSNTPPILLYNWAAYFANWEPHDPFGNVKYDRELGQTANQAISRITEIGQEFIGLSEDDRDHLIAGNYGEMSVQPSDELKDVMDAARTAMISAASSIASEHSNLDAAKIAEYIGRAHGVILYEVAEGLILNAASSGLKSSKVAKYTSRLLDLDFIKDMPQLRKALGNMLETLAKIVGTRMCFVAGTKVHTLEGLKNIEDIKQGDLVLTRPDSADESYTQPEYKPVLNTFITNPDELYHVTYRTDAGDEETLSGTAGHPFFVVGKGWTTADELSVGNTLSLPEGRTAEVTHIRTEQAAPGEHFTTYNFEVPETHTYFVGEAGVWVHNTGVACAKLARRFNKVLEQTEDPAQAWRAAQSLAEQYVARGLMSPAAARKHLRDGLVEIQKKVSKGDYSQEIKDATQALKPNFTSLNKTRLLPKRIRDKGRYGDFKGSKNRPDGKYTEAHHLNQNAVYGLKNEVSGKIPEIDGISILLEGSSKKIGTEHYKFHRSMERFWDQYRDTNIRPTNAEYTDAMRRALIAADLTPTQARRLADLAASERRAYGFADNAFVPKVPEPAGLPY</sequence>
<dbReference type="InterPro" id="IPR030934">
    <property type="entry name" value="Intein_C"/>
</dbReference>
<evidence type="ECO:0000313" key="2">
    <source>
        <dbReference type="EMBL" id="QDT65183.1"/>
    </source>
</evidence>
<feature type="region of interest" description="Disordered" evidence="1">
    <location>
        <begin position="71"/>
        <end position="154"/>
    </location>
</feature>
<dbReference type="KEGG" id="chya:V22_24300"/>
<name>A0A517T9Z3_9PLAN</name>
<feature type="region of interest" description="Disordered" evidence="1">
    <location>
        <begin position="1"/>
        <end position="20"/>
    </location>
</feature>
<dbReference type="NCBIfam" id="TIGR01443">
    <property type="entry name" value="intein_Cterm"/>
    <property type="match status" value="1"/>
</dbReference>
<feature type="compositionally biased region" description="Polar residues" evidence="1">
    <location>
        <begin position="94"/>
        <end position="132"/>
    </location>
</feature>
<dbReference type="SUPFAM" id="SSF51294">
    <property type="entry name" value="Hedgehog/intein (Hint) domain"/>
    <property type="match status" value="1"/>
</dbReference>
<dbReference type="Gene3D" id="2.170.16.10">
    <property type="entry name" value="Hedgehog/Intein (Hint) domain"/>
    <property type="match status" value="1"/>
</dbReference>
<dbReference type="InterPro" id="IPR036844">
    <property type="entry name" value="Hint_dom_sf"/>
</dbReference>
<reference evidence="2 3" key="1">
    <citation type="submission" date="2019-02" db="EMBL/GenBank/DDBJ databases">
        <title>Deep-cultivation of Planctomycetes and their phenomic and genomic characterization uncovers novel biology.</title>
        <authorList>
            <person name="Wiegand S."/>
            <person name="Jogler M."/>
            <person name="Boedeker C."/>
            <person name="Pinto D."/>
            <person name="Vollmers J."/>
            <person name="Rivas-Marin E."/>
            <person name="Kohn T."/>
            <person name="Peeters S.H."/>
            <person name="Heuer A."/>
            <person name="Rast P."/>
            <person name="Oberbeckmann S."/>
            <person name="Bunk B."/>
            <person name="Jeske O."/>
            <person name="Meyerdierks A."/>
            <person name="Storesund J.E."/>
            <person name="Kallscheuer N."/>
            <person name="Luecker S."/>
            <person name="Lage O.M."/>
            <person name="Pohl T."/>
            <person name="Merkel B.J."/>
            <person name="Hornburger P."/>
            <person name="Mueller R.-W."/>
            <person name="Bruemmer F."/>
            <person name="Labrenz M."/>
            <person name="Spormann A.M."/>
            <person name="Op den Camp H."/>
            <person name="Overmann J."/>
            <person name="Amann R."/>
            <person name="Jetten M.S.M."/>
            <person name="Mascher T."/>
            <person name="Medema M.H."/>
            <person name="Devos D.P."/>
            <person name="Kaster A.-K."/>
            <person name="Ovreas L."/>
            <person name="Rohde M."/>
            <person name="Galperin M.Y."/>
            <person name="Jogler C."/>
        </authorList>
    </citation>
    <scope>NUCLEOTIDE SEQUENCE [LARGE SCALE GENOMIC DNA]</scope>
    <source>
        <strain evidence="2 3">V22</strain>
    </source>
</reference>
<accession>A0A517T9Z3</accession>
<gene>
    <name evidence="2" type="ORF">V22_24300</name>
</gene>
<dbReference type="OrthoDB" id="285999at2"/>
<evidence type="ECO:0000256" key="1">
    <source>
        <dbReference type="SAM" id="MobiDB-lite"/>
    </source>
</evidence>
<dbReference type="RefSeq" id="WP_145262976.1">
    <property type="nucleotide sequence ID" value="NZ_CP036316.1"/>
</dbReference>